<sequence length="92" mass="9158">LRHSMALRMGSPMQLRCCCSTQGGPPCLAGSKMLLLRYCCCCGSHAEAQGLQGPQGPPTHAVGQALEPPSRGAAAAAAAAATAAAAENGEHA</sequence>
<dbReference type="AlphaFoldDB" id="U6KWB0"/>
<dbReference type="Proteomes" id="UP000030747">
    <property type="component" value="Unassembled WGS sequence"/>
</dbReference>
<reference evidence="1" key="1">
    <citation type="submission" date="2013-10" db="EMBL/GenBank/DDBJ databases">
        <title>Genomic analysis of the causative agents of coccidiosis in chickens.</title>
        <authorList>
            <person name="Reid A.J."/>
            <person name="Blake D."/>
            <person name="Billington K."/>
            <person name="Browne H."/>
            <person name="Dunn M."/>
            <person name="Hung S."/>
            <person name="Kawahara F."/>
            <person name="Miranda-Saavedra D."/>
            <person name="Mourier T."/>
            <person name="Nagra H."/>
            <person name="Otto T.D."/>
            <person name="Rawlings N."/>
            <person name="Sanchez A."/>
            <person name="Sanders M."/>
            <person name="Subramaniam C."/>
            <person name="Tay Y."/>
            <person name="Dear P."/>
            <person name="Doerig C."/>
            <person name="Gruber A."/>
            <person name="Parkinson J."/>
            <person name="Shirley M."/>
            <person name="Wan K.L."/>
            <person name="Berriman M."/>
            <person name="Tomley F."/>
            <person name="Pain A."/>
        </authorList>
    </citation>
    <scope>NUCLEOTIDE SEQUENCE [LARGE SCALE GENOMIC DNA]</scope>
    <source>
        <strain evidence="1">Houghton</strain>
    </source>
</reference>
<keyword evidence="2" id="KW-1185">Reference proteome</keyword>
<dbReference type="EMBL" id="HG674667">
    <property type="protein sequence ID" value="CDJ39795.1"/>
    <property type="molecule type" value="Genomic_DNA"/>
</dbReference>
<proteinExistence type="predicted"/>
<organism evidence="1 2">
    <name type="scientific">Eimeria tenella</name>
    <name type="common">Coccidian parasite</name>
    <dbReference type="NCBI Taxonomy" id="5802"/>
    <lineage>
        <taxon>Eukaryota</taxon>
        <taxon>Sar</taxon>
        <taxon>Alveolata</taxon>
        <taxon>Apicomplexa</taxon>
        <taxon>Conoidasida</taxon>
        <taxon>Coccidia</taxon>
        <taxon>Eucoccidiorida</taxon>
        <taxon>Eimeriorina</taxon>
        <taxon>Eimeriidae</taxon>
        <taxon>Eimeria</taxon>
    </lineage>
</organism>
<dbReference type="GeneID" id="25257657"/>
<name>U6KWB0_EIMTE</name>
<evidence type="ECO:0000313" key="1">
    <source>
        <dbReference type="EMBL" id="CDJ39795.1"/>
    </source>
</evidence>
<evidence type="ECO:0000313" key="2">
    <source>
        <dbReference type="Proteomes" id="UP000030747"/>
    </source>
</evidence>
<dbReference type="RefSeq" id="XP_013230548.1">
    <property type="nucleotide sequence ID" value="XM_013375094.1"/>
</dbReference>
<feature type="non-terminal residue" evidence="1">
    <location>
        <position position="1"/>
    </location>
</feature>
<reference evidence="1" key="2">
    <citation type="submission" date="2013-10" db="EMBL/GenBank/DDBJ databases">
        <authorList>
            <person name="Aslett M."/>
        </authorList>
    </citation>
    <scope>NUCLEOTIDE SEQUENCE [LARGE SCALE GENOMIC DNA]</scope>
    <source>
        <strain evidence="1">Houghton</strain>
    </source>
</reference>
<dbReference type="VEuPathDB" id="ToxoDB:ETH_00043090"/>
<gene>
    <name evidence="1" type="ORF">ETH_00043090</name>
</gene>
<protein>
    <submittedName>
        <fullName evidence="1">Uncharacterized protein</fullName>
    </submittedName>
</protein>
<accession>U6KWB0</accession>